<evidence type="ECO:0000256" key="1">
    <source>
        <dbReference type="ARBA" id="ARBA00001420"/>
    </source>
</evidence>
<dbReference type="Gene3D" id="2.40.240.50">
    <property type="entry name" value="Barwin-like endoglucanases"/>
    <property type="match status" value="1"/>
</dbReference>
<organism evidence="7 8">
    <name type="scientific">Novosphingobium pituita</name>
    <dbReference type="NCBI Taxonomy" id="3056842"/>
    <lineage>
        <taxon>Bacteria</taxon>
        <taxon>Pseudomonadati</taxon>
        <taxon>Pseudomonadota</taxon>
        <taxon>Alphaproteobacteria</taxon>
        <taxon>Sphingomonadales</taxon>
        <taxon>Sphingomonadaceae</taxon>
        <taxon>Novosphingobium</taxon>
    </lineage>
</organism>
<dbReference type="InterPro" id="IPR036908">
    <property type="entry name" value="RlpA-like_sf"/>
</dbReference>
<proteinExistence type="predicted"/>
<dbReference type="CDD" id="cd14485">
    <property type="entry name" value="mltA_like_LT_A"/>
    <property type="match status" value="1"/>
</dbReference>
<keyword evidence="3" id="KW-0456">Lyase</keyword>
<comment type="caution">
    <text evidence="7">The sequence shown here is derived from an EMBL/GenBank/DDBJ whole genome shotgun (WGS) entry which is preliminary data.</text>
</comment>
<dbReference type="Gene3D" id="2.40.40.10">
    <property type="entry name" value="RlpA-like domain"/>
    <property type="match status" value="1"/>
</dbReference>
<name>A0ABQ6P7S0_9SPHN</name>
<dbReference type="PIRSF" id="PIRSF019422">
    <property type="entry name" value="MltA"/>
    <property type="match status" value="1"/>
</dbReference>
<dbReference type="SMART" id="SM00925">
    <property type="entry name" value="MltA"/>
    <property type="match status" value="1"/>
</dbReference>
<protein>
    <recommendedName>
        <fullName evidence="2">peptidoglycan lytic exotransglycosylase</fullName>
        <ecNumber evidence="2">4.2.2.n1</ecNumber>
    </recommendedName>
    <alternativeName>
        <fullName evidence="5">Murein hydrolase A</fullName>
    </alternativeName>
</protein>
<evidence type="ECO:0000256" key="4">
    <source>
        <dbReference type="ARBA" id="ARBA00023316"/>
    </source>
</evidence>
<evidence type="ECO:0000256" key="2">
    <source>
        <dbReference type="ARBA" id="ARBA00012587"/>
    </source>
</evidence>
<sequence length="417" mass="43384">MVLTVSPPPVSFSGKTEPGTAFVRLPGLRALAGLLPALALAACGSIIPESGGVHGLHPVRPANALSAGLVRGPAPSALALAPGNAGSALNAFILSCPGLTRRNDDSGLTRPQDWALACAAARGWPRDQAATFFDGYFETARVADGSTFVTGYFEPEIAGVRTRQPGFDVPVYGVPADLVRARPGDAPPMADGRQPLGRYDSTGHFTPYYDRGQIEDGALAGQGLEIAWAADPAELFFLQVQGSGRLRAPDGSVIRLGYGAVNGWDYTGIGSVMARQGLIGTGPGQYPGSMQGILRYIHDTPAQGDALMRQNRSYVFFRENPQPSAVGAMGVPVMAQTSVAADPSFVPLGAPVWLQTDRANVGGLWVAQDTGGAIKGPNRFDSFWGAGADARRIAGGMSAHGQALVLLPKGTLARLGR</sequence>
<keyword evidence="4" id="KW-0961">Cell wall biogenesis/degradation</keyword>
<dbReference type="InterPro" id="IPR026044">
    <property type="entry name" value="MltA"/>
</dbReference>
<dbReference type="Proteomes" id="UP001187221">
    <property type="component" value="Unassembled WGS sequence"/>
</dbReference>
<feature type="domain" description="Lytic transglycosylase MltA" evidence="6">
    <location>
        <begin position="156"/>
        <end position="318"/>
    </location>
</feature>
<evidence type="ECO:0000256" key="5">
    <source>
        <dbReference type="ARBA" id="ARBA00030918"/>
    </source>
</evidence>
<dbReference type="PANTHER" id="PTHR30124:SF0">
    <property type="entry name" value="MEMBRANE-BOUND LYTIC MUREIN TRANSGLYCOSYLASE A"/>
    <property type="match status" value="1"/>
</dbReference>
<dbReference type="CDD" id="cd14668">
    <property type="entry name" value="mlta_B"/>
    <property type="match status" value="1"/>
</dbReference>
<reference evidence="7 8" key="1">
    <citation type="submission" date="2023-06" db="EMBL/GenBank/DDBJ databases">
        <title>Draft genome sequence of Novosphingobium sp. strain IK01.</title>
        <authorList>
            <person name="Hatamoto M."/>
            <person name="Ikarashi T."/>
            <person name="Yamaguchi T."/>
        </authorList>
    </citation>
    <scope>NUCLEOTIDE SEQUENCE [LARGE SCALE GENOMIC DNA]</scope>
    <source>
        <strain evidence="7 8">IK01</strain>
    </source>
</reference>
<dbReference type="InterPro" id="IPR010611">
    <property type="entry name" value="3D_dom"/>
</dbReference>
<evidence type="ECO:0000259" key="6">
    <source>
        <dbReference type="SMART" id="SM00925"/>
    </source>
</evidence>
<dbReference type="SUPFAM" id="SSF50685">
    <property type="entry name" value="Barwin-like endoglucanases"/>
    <property type="match status" value="1"/>
</dbReference>
<dbReference type="InterPro" id="IPR005300">
    <property type="entry name" value="MltA_B"/>
</dbReference>
<comment type="catalytic activity">
    <reaction evidence="1">
        <text>Exolytic cleavage of the (1-&gt;4)-beta-glycosidic linkage between N-acetylmuramic acid (MurNAc) and N-acetylglucosamine (GlcNAc) residues in peptidoglycan, from either the reducing or the non-reducing ends of the peptidoglycan chains, with concomitant formation of a 1,6-anhydrobond in the MurNAc residue.</text>
        <dbReference type="EC" id="4.2.2.n1"/>
    </reaction>
</comment>
<dbReference type="EC" id="4.2.2.n1" evidence="2"/>
<dbReference type="EMBL" id="BTFW01000001">
    <property type="protein sequence ID" value="GMM61277.1"/>
    <property type="molecule type" value="Genomic_DNA"/>
</dbReference>
<dbReference type="Pfam" id="PF06725">
    <property type="entry name" value="3D"/>
    <property type="match status" value="1"/>
</dbReference>
<gene>
    <name evidence="7" type="ORF">NUTIK01_20540</name>
</gene>
<dbReference type="Pfam" id="PF03562">
    <property type="entry name" value="MltA"/>
    <property type="match status" value="1"/>
</dbReference>
<evidence type="ECO:0000256" key="3">
    <source>
        <dbReference type="ARBA" id="ARBA00023239"/>
    </source>
</evidence>
<evidence type="ECO:0000313" key="7">
    <source>
        <dbReference type="EMBL" id="GMM61277.1"/>
    </source>
</evidence>
<evidence type="ECO:0000313" key="8">
    <source>
        <dbReference type="Proteomes" id="UP001187221"/>
    </source>
</evidence>
<dbReference type="PANTHER" id="PTHR30124">
    <property type="entry name" value="MEMBRANE-BOUND LYTIC MUREIN TRANSGLYCOSYLASE A"/>
    <property type="match status" value="1"/>
</dbReference>
<keyword evidence="8" id="KW-1185">Reference proteome</keyword>
<accession>A0ABQ6P7S0</accession>